<keyword evidence="1" id="KW-0812">Transmembrane</keyword>
<dbReference type="InterPro" id="IPR050824">
    <property type="entry name" value="Thiol_disulfide_DsbA"/>
</dbReference>
<name>A0ABX8ZAG3_9NEIS</name>
<dbReference type="InterPro" id="IPR036249">
    <property type="entry name" value="Thioredoxin-like_sf"/>
</dbReference>
<dbReference type="RefSeq" id="WP_221006526.1">
    <property type="nucleotide sequence ID" value="NZ_CP081150.1"/>
</dbReference>
<feature type="transmembrane region" description="Helical" evidence="1">
    <location>
        <begin position="6"/>
        <end position="25"/>
    </location>
</feature>
<keyword evidence="1" id="KW-0472">Membrane</keyword>
<dbReference type="Pfam" id="PF13462">
    <property type="entry name" value="Thioredoxin_4"/>
    <property type="match status" value="1"/>
</dbReference>
<evidence type="ECO:0000256" key="1">
    <source>
        <dbReference type="SAM" id="Phobius"/>
    </source>
</evidence>
<dbReference type="PANTHER" id="PTHR35891:SF3">
    <property type="entry name" value="THIOL:DISULFIDE INTERCHANGE PROTEIN DSBL"/>
    <property type="match status" value="1"/>
</dbReference>
<dbReference type="SUPFAM" id="SSF52833">
    <property type="entry name" value="Thioredoxin-like"/>
    <property type="match status" value="1"/>
</dbReference>
<keyword evidence="4" id="KW-1185">Reference proteome</keyword>
<evidence type="ECO:0000259" key="2">
    <source>
        <dbReference type="Pfam" id="PF13462"/>
    </source>
</evidence>
<accession>A0ABX8ZAG3</accession>
<reference evidence="3 4" key="1">
    <citation type="submission" date="2021-08" db="EMBL/GenBank/DDBJ databases">
        <title>complete genome sequencing of Deefgea sp. D25.</title>
        <authorList>
            <person name="Bae J.-W."/>
            <person name="Gim D.-H."/>
        </authorList>
    </citation>
    <scope>NUCLEOTIDE SEQUENCE [LARGE SCALE GENOMIC DNA]</scope>
    <source>
        <strain evidence="3 4">D25</strain>
    </source>
</reference>
<protein>
    <submittedName>
        <fullName evidence="3">Thioredoxin domain-containing protein</fullName>
    </submittedName>
</protein>
<dbReference type="Gene3D" id="3.40.30.10">
    <property type="entry name" value="Glutaredoxin"/>
    <property type="match status" value="1"/>
</dbReference>
<dbReference type="PANTHER" id="PTHR35891">
    <property type="entry name" value="THIOL:DISULFIDE INTERCHANGE PROTEIN DSBA"/>
    <property type="match status" value="1"/>
</dbReference>
<feature type="domain" description="Thioredoxin-like fold" evidence="2">
    <location>
        <begin position="50"/>
        <end position="206"/>
    </location>
</feature>
<evidence type="ECO:0000313" key="3">
    <source>
        <dbReference type="EMBL" id="QZA78150.1"/>
    </source>
</evidence>
<organism evidence="3 4">
    <name type="scientific">Deefgea tanakiae</name>
    <dbReference type="NCBI Taxonomy" id="2865840"/>
    <lineage>
        <taxon>Bacteria</taxon>
        <taxon>Pseudomonadati</taxon>
        <taxon>Pseudomonadota</taxon>
        <taxon>Betaproteobacteria</taxon>
        <taxon>Neisseriales</taxon>
        <taxon>Chitinibacteraceae</taxon>
        <taxon>Deefgea</taxon>
    </lineage>
</organism>
<keyword evidence="1" id="KW-1133">Transmembrane helix</keyword>
<evidence type="ECO:0000313" key="4">
    <source>
        <dbReference type="Proteomes" id="UP000825679"/>
    </source>
</evidence>
<dbReference type="Proteomes" id="UP000825679">
    <property type="component" value="Chromosome"/>
</dbReference>
<gene>
    <name evidence="3" type="ORF">K4H28_01575</name>
</gene>
<dbReference type="InterPro" id="IPR012336">
    <property type="entry name" value="Thioredoxin-like_fold"/>
</dbReference>
<proteinExistence type="predicted"/>
<sequence length="218" mass="23793">MKNSTLIISSSIALITAFAVGAYIYTNQQKQEQQQIAQSSGQELTRFGMPSIGAADAKVNIVEFFDPACEACRAFYPVVKNTVNFNGDKVKLTLRYATFHQGSDYVAKALEATRLQNKYWESVEAVLASQPEWAAHGAPQPELIWNALAQIGLDVEKAKLDMNSPQIAARLAQDAADVVTLKVQKTPSFFVNSKPLTTFGADAFNALVQSEVAIAYPK</sequence>
<dbReference type="EMBL" id="CP081150">
    <property type="protein sequence ID" value="QZA78150.1"/>
    <property type="molecule type" value="Genomic_DNA"/>
</dbReference>